<dbReference type="PANTHER" id="PTHR34975">
    <property type="entry name" value="SPORE GERMINATION PROTEIN A2"/>
    <property type="match status" value="1"/>
</dbReference>
<dbReference type="Proteomes" id="UP001156102">
    <property type="component" value="Unassembled WGS sequence"/>
</dbReference>
<name>A0AA41X5Y1_9BACI</name>
<evidence type="ECO:0000313" key="9">
    <source>
        <dbReference type="EMBL" id="MCP8967249.1"/>
    </source>
</evidence>
<evidence type="ECO:0000256" key="4">
    <source>
        <dbReference type="ARBA" id="ARBA00022544"/>
    </source>
</evidence>
<keyword evidence="3" id="KW-0813">Transport</keyword>
<dbReference type="GO" id="GO:0009847">
    <property type="term" value="P:spore germination"/>
    <property type="evidence" value="ECO:0007669"/>
    <property type="project" value="InterPro"/>
</dbReference>
<feature type="transmembrane region" description="Helical" evidence="8">
    <location>
        <begin position="134"/>
        <end position="153"/>
    </location>
</feature>
<comment type="caution">
    <text evidence="9">The sequence shown here is derived from an EMBL/GenBank/DDBJ whole genome shotgun (WGS) entry which is preliminary data.</text>
</comment>
<comment type="subcellular location">
    <subcellularLocation>
        <location evidence="1">Membrane</location>
        <topology evidence="1">Multi-pass membrane protein</topology>
    </subcellularLocation>
</comment>
<evidence type="ECO:0000256" key="2">
    <source>
        <dbReference type="ARBA" id="ARBA00007998"/>
    </source>
</evidence>
<feature type="transmembrane region" description="Helical" evidence="8">
    <location>
        <begin position="81"/>
        <end position="98"/>
    </location>
</feature>
<accession>A0AA41X5Y1</accession>
<feature type="transmembrane region" description="Helical" evidence="8">
    <location>
        <begin position="173"/>
        <end position="190"/>
    </location>
</feature>
<gene>
    <name evidence="9" type="ORF">NK662_01680</name>
</gene>
<evidence type="ECO:0000256" key="1">
    <source>
        <dbReference type="ARBA" id="ARBA00004141"/>
    </source>
</evidence>
<feature type="transmembrane region" description="Helical" evidence="8">
    <location>
        <begin position="311"/>
        <end position="327"/>
    </location>
</feature>
<evidence type="ECO:0000256" key="7">
    <source>
        <dbReference type="ARBA" id="ARBA00023136"/>
    </source>
</evidence>
<feature type="transmembrane region" description="Helical" evidence="8">
    <location>
        <begin position="31"/>
        <end position="51"/>
    </location>
</feature>
<proteinExistence type="inferred from homology"/>
<feature type="transmembrane region" description="Helical" evidence="8">
    <location>
        <begin position="110"/>
        <end position="127"/>
    </location>
</feature>
<feature type="transmembrane region" description="Helical" evidence="8">
    <location>
        <begin position="264"/>
        <end position="290"/>
    </location>
</feature>
<comment type="similarity">
    <text evidence="2">Belongs to the amino acid-polyamine-organocation (APC) superfamily. Spore germination protein (SGP) (TC 2.A.3.9) family.</text>
</comment>
<evidence type="ECO:0000313" key="10">
    <source>
        <dbReference type="Proteomes" id="UP001156102"/>
    </source>
</evidence>
<protein>
    <submittedName>
        <fullName evidence="9">GerAB/ArcD/ProY family transporter</fullName>
    </submittedName>
</protein>
<dbReference type="AlphaFoldDB" id="A0AA41X5Y1"/>
<dbReference type="GO" id="GO:0016020">
    <property type="term" value="C:membrane"/>
    <property type="evidence" value="ECO:0007669"/>
    <property type="project" value="UniProtKB-SubCell"/>
</dbReference>
<evidence type="ECO:0000256" key="6">
    <source>
        <dbReference type="ARBA" id="ARBA00022989"/>
    </source>
</evidence>
<keyword evidence="7 8" id="KW-0472">Membrane</keyword>
<feature type="transmembrane region" description="Helical" evidence="8">
    <location>
        <begin position="347"/>
        <end position="363"/>
    </location>
</feature>
<evidence type="ECO:0000256" key="3">
    <source>
        <dbReference type="ARBA" id="ARBA00022448"/>
    </source>
</evidence>
<keyword evidence="4" id="KW-0309">Germination</keyword>
<dbReference type="InterPro" id="IPR004761">
    <property type="entry name" value="Spore_GerAB"/>
</dbReference>
<dbReference type="PANTHER" id="PTHR34975:SF2">
    <property type="entry name" value="SPORE GERMINATION PROTEIN A2"/>
    <property type="match status" value="1"/>
</dbReference>
<sequence length="369" mass="42413">MTRYFYYIILMNMLSNILLFTPTVLTADRFHGASSAILLALPLGMLMLLLFSKSLAKFPGKGLPEILDEHLPRWFSQCIKLYLGGMWLLAGSLVILAITSIVRRFLNPDISRVGIILLFTIIIVFVAQRPSSSILYGTEIILMFVSPALFFIIFKSLREEHLDWFAIRRMSDYIWQVPSFASLAASTYVFTGYLKMAVFNRSLHDGIQLKYAWAIPVVAAFNLATTFLIPIGMLGIDGVGYYIYPWISTADSMRMELGVMERVLYTFLALYAFLAFLQASIKWHVALEFVKSILPRKWQEDMQSETRNWKNWLPTGILVLFTASAFLIEKQLNELQTISFARTWHEVRLVSEMGLVLLIWWISRRKAVQ</sequence>
<keyword evidence="10" id="KW-1185">Reference proteome</keyword>
<keyword evidence="6 8" id="KW-1133">Transmembrane helix</keyword>
<evidence type="ECO:0000256" key="8">
    <source>
        <dbReference type="SAM" id="Phobius"/>
    </source>
</evidence>
<organism evidence="9 10">
    <name type="scientific">Ectobacillus ponti</name>
    <dbReference type="NCBI Taxonomy" id="2961894"/>
    <lineage>
        <taxon>Bacteria</taxon>
        <taxon>Bacillati</taxon>
        <taxon>Bacillota</taxon>
        <taxon>Bacilli</taxon>
        <taxon>Bacillales</taxon>
        <taxon>Bacillaceae</taxon>
        <taxon>Ectobacillus</taxon>
    </lineage>
</organism>
<reference evidence="9" key="1">
    <citation type="submission" date="2022-07" db="EMBL/GenBank/DDBJ databases">
        <authorList>
            <person name="Li W.-J."/>
            <person name="Deng Q.-Q."/>
        </authorList>
    </citation>
    <scope>NUCLEOTIDE SEQUENCE</scope>
    <source>
        <strain evidence="9">SYSU M60031</strain>
    </source>
</reference>
<feature type="transmembrane region" description="Helical" evidence="8">
    <location>
        <begin position="5"/>
        <end position="25"/>
    </location>
</feature>
<evidence type="ECO:0000256" key="5">
    <source>
        <dbReference type="ARBA" id="ARBA00022692"/>
    </source>
</evidence>
<dbReference type="EMBL" id="JANCLT010000001">
    <property type="protein sequence ID" value="MCP8967249.1"/>
    <property type="molecule type" value="Genomic_DNA"/>
</dbReference>
<dbReference type="RefSeq" id="WP_254756706.1">
    <property type="nucleotide sequence ID" value="NZ_JANCLT010000001.1"/>
</dbReference>
<dbReference type="Pfam" id="PF03845">
    <property type="entry name" value="Spore_permease"/>
    <property type="match status" value="1"/>
</dbReference>
<feature type="transmembrane region" description="Helical" evidence="8">
    <location>
        <begin position="211"/>
        <end position="244"/>
    </location>
</feature>
<keyword evidence="5 8" id="KW-0812">Transmembrane</keyword>